<evidence type="ECO:0000256" key="19">
    <source>
        <dbReference type="ARBA" id="ARBA00023033"/>
    </source>
</evidence>
<evidence type="ECO:0000256" key="23">
    <source>
        <dbReference type="ARBA" id="ARBA00070242"/>
    </source>
</evidence>
<dbReference type="InterPro" id="IPR036396">
    <property type="entry name" value="Cyt_P450_sf"/>
</dbReference>
<accession>A0A7M7Q0L0</accession>
<comment type="function">
    <text evidence="22">May be involved in vascular wall and kidney homeostasis.</text>
</comment>
<reference evidence="26" key="1">
    <citation type="submission" date="2021-01" db="UniProtKB">
        <authorList>
            <consortium name="EnsemblMetazoa"/>
        </authorList>
    </citation>
    <scope>IDENTIFICATION</scope>
</reference>
<keyword evidence="11" id="KW-0645">Protease</keyword>
<feature type="chain" id="PRO_5029642778" description="Retinoid-inducible serine carboxypeptidase" evidence="25">
    <location>
        <begin position="20"/>
        <end position="854"/>
    </location>
</feature>
<evidence type="ECO:0000256" key="15">
    <source>
        <dbReference type="ARBA" id="ARBA00022824"/>
    </source>
</evidence>
<comment type="similarity">
    <text evidence="7">Belongs to the cytochrome P450 family.</text>
</comment>
<comment type="subcellular location">
    <subcellularLocation>
        <location evidence="4">Endoplasmic reticulum membrane</location>
        <topology evidence="4">Peripheral membrane protein</topology>
    </subcellularLocation>
    <subcellularLocation>
        <location evidence="3">Microsome membrane</location>
        <topology evidence="3">Peripheral membrane protein</topology>
    </subcellularLocation>
    <subcellularLocation>
        <location evidence="5">Secreted</location>
    </subcellularLocation>
</comment>
<keyword evidence="19" id="KW-0503">Monooxygenase</keyword>
<evidence type="ECO:0000256" key="7">
    <source>
        <dbReference type="ARBA" id="ARBA00010617"/>
    </source>
</evidence>
<dbReference type="FunFam" id="1.10.630.10:FF:000238">
    <property type="entry name" value="Cytochrome P450 2A6"/>
    <property type="match status" value="1"/>
</dbReference>
<dbReference type="GO" id="GO:0005506">
    <property type="term" value="F:iron ion binding"/>
    <property type="evidence" value="ECO:0007669"/>
    <property type="project" value="InterPro"/>
</dbReference>
<keyword evidence="13 25" id="KW-0732">Signal</keyword>
<dbReference type="GO" id="GO:0006508">
    <property type="term" value="P:proteolysis"/>
    <property type="evidence" value="ECO:0007669"/>
    <property type="project" value="UniProtKB-KW"/>
</dbReference>
<evidence type="ECO:0000256" key="17">
    <source>
        <dbReference type="ARBA" id="ARBA00023002"/>
    </source>
</evidence>
<evidence type="ECO:0000256" key="24">
    <source>
        <dbReference type="ARBA" id="ARBA00077736"/>
    </source>
</evidence>
<dbReference type="InterPro" id="IPR029058">
    <property type="entry name" value="AB_hydrolase_fold"/>
</dbReference>
<feature type="signal peptide" evidence="25">
    <location>
        <begin position="1"/>
        <end position="19"/>
    </location>
</feature>
<dbReference type="RefSeq" id="XP_031779566.1">
    <property type="nucleotide sequence ID" value="XM_031923706.2"/>
</dbReference>
<evidence type="ECO:0000256" key="1">
    <source>
        <dbReference type="ARBA" id="ARBA00001971"/>
    </source>
</evidence>
<evidence type="ECO:0000256" key="5">
    <source>
        <dbReference type="ARBA" id="ARBA00004613"/>
    </source>
</evidence>
<keyword evidence="8" id="KW-0964">Secreted</keyword>
<dbReference type="Pfam" id="PF00067">
    <property type="entry name" value="p450"/>
    <property type="match status" value="1"/>
</dbReference>
<dbReference type="SUPFAM" id="SSF53474">
    <property type="entry name" value="alpha/beta-Hydrolases"/>
    <property type="match status" value="1"/>
</dbReference>
<keyword evidence="14" id="KW-0378">Hydrolase</keyword>
<comment type="function">
    <text evidence="2">May be involved in the metabolism of insect hormones and in the breakdown of synthetic insecticides.</text>
</comment>
<keyword evidence="9" id="KW-0349">Heme</keyword>
<proteinExistence type="inferred from homology"/>
<dbReference type="Gene3D" id="3.40.50.1820">
    <property type="entry name" value="alpha/beta hydrolase"/>
    <property type="match status" value="1"/>
</dbReference>
<dbReference type="EnsemblMetazoa" id="XM_031923706">
    <property type="protein sequence ID" value="XP_031779566"/>
    <property type="gene ID" value="LOC100121833"/>
</dbReference>
<keyword evidence="15" id="KW-0256">Endoplasmic reticulum</keyword>
<evidence type="ECO:0000256" key="14">
    <source>
        <dbReference type="ARBA" id="ARBA00022801"/>
    </source>
</evidence>
<dbReference type="GO" id="GO:0006805">
    <property type="term" value="P:xenobiotic metabolic process"/>
    <property type="evidence" value="ECO:0007669"/>
    <property type="project" value="TreeGrafter"/>
</dbReference>
<dbReference type="AlphaFoldDB" id="A0A7M7Q0L0"/>
<dbReference type="KEGG" id="nvi:100121833"/>
<dbReference type="PANTHER" id="PTHR24300:SF376">
    <property type="entry name" value="CYTOCHROME P450 15A1"/>
    <property type="match status" value="1"/>
</dbReference>
<evidence type="ECO:0000256" key="13">
    <source>
        <dbReference type="ARBA" id="ARBA00022729"/>
    </source>
</evidence>
<dbReference type="GO" id="GO:0006082">
    <property type="term" value="P:organic acid metabolic process"/>
    <property type="evidence" value="ECO:0007669"/>
    <property type="project" value="TreeGrafter"/>
</dbReference>
<dbReference type="GO" id="GO:0020037">
    <property type="term" value="F:heme binding"/>
    <property type="evidence" value="ECO:0007669"/>
    <property type="project" value="InterPro"/>
</dbReference>
<dbReference type="GO" id="GO:0005789">
    <property type="term" value="C:endoplasmic reticulum membrane"/>
    <property type="evidence" value="ECO:0007669"/>
    <property type="project" value="UniProtKB-SubCell"/>
</dbReference>
<keyword evidence="17" id="KW-0560">Oxidoreductase</keyword>
<evidence type="ECO:0000256" key="21">
    <source>
        <dbReference type="ARBA" id="ARBA00023180"/>
    </source>
</evidence>
<evidence type="ECO:0000256" key="4">
    <source>
        <dbReference type="ARBA" id="ARBA00004406"/>
    </source>
</evidence>
<evidence type="ECO:0000256" key="11">
    <source>
        <dbReference type="ARBA" id="ARBA00022670"/>
    </source>
</evidence>
<dbReference type="InterPro" id="IPR018202">
    <property type="entry name" value="Ser_caboxypep_ser_AS"/>
</dbReference>
<keyword evidence="27" id="KW-1185">Reference proteome</keyword>
<evidence type="ECO:0000256" key="22">
    <source>
        <dbReference type="ARBA" id="ARBA00055847"/>
    </source>
</evidence>
<evidence type="ECO:0000256" key="20">
    <source>
        <dbReference type="ARBA" id="ARBA00023136"/>
    </source>
</evidence>
<dbReference type="GO" id="GO:0016712">
    <property type="term" value="F:oxidoreductase activity, acting on paired donors, with incorporation or reduction of molecular oxygen, reduced flavin or flavoprotein as one donor, and incorporation of one atom of oxygen"/>
    <property type="evidence" value="ECO:0007669"/>
    <property type="project" value="TreeGrafter"/>
</dbReference>
<organism evidence="26 27">
    <name type="scientific">Nasonia vitripennis</name>
    <name type="common">Parasitic wasp</name>
    <dbReference type="NCBI Taxonomy" id="7425"/>
    <lineage>
        <taxon>Eukaryota</taxon>
        <taxon>Metazoa</taxon>
        <taxon>Ecdysozoa</taxon>
        <taxon>Arthropoda</taxon>
        <taxon>Hexapoda</taxon>
        <taxon>Insecta</taxon>
        <taxon>Pterygota</taxon>
        <taxon>Neoptera</taxon>
        <taxon>Endopterygota</taxon>
        <taxon>Hymenoptera</taxon>
        <taxon>Apocrita</taxon>
        <taxon>Proctotrupomorpha</taxon>
        <taxon>Chalcidoidea</taxon>
        <taxon>Pteromalidae</taxon>
        <taxon>Pteromalinae</taxon>
        <taxon>Nasonia</taxon>
    </lineage>
</organism>
<comment type="similarity">
    <text evidence="6">Belongs to the peptidase S10 family.</text>
</comment>
<protein>
    <recommendedName>
        <fullName evidence="23">Retinoid-inducible serine carboxypeptidase</fullName>
    </recommendedName>
    <alternativeName>
        <fullName evidence="24">Serine carboxypeptidase 1</fullName>
    </alternativeName>
</protein>
<keyword evidence="18" id="KW-0408">Iron</keyword>
<evidence type="ECO:0000256" key="10">
    <source>
        <dbReference type="ARBA" id="ARBA00022645"/>
    </source>
</evidence>
<keyword evidence="21" id="KW-0325">Glycoprotein</keyword>
<dbReference type="GO" id="GO:0005576">
    <property type="term" value="C:extracellular region"/>
    <property type="evidence" value="ECO:0007669"/>
    <property type="project" value="UniProtKB-SubCell"/>
</dbReference>
<dbReference type="GO" id="GO:0008395">
    <property type="term" value="F:steroid hydroxylase activity"/>
    <property type="evidence" value="ECO:0007669"/>
    <property type="project" value="TreeGrafter"/>
</dbReference>
<evidence type="ECO:0000256" key="9">
    <source>
        <dbReference type="ARBA" id="ARBA00022617"/>
    </source>
</evidence>
<evidence type="ECO:0000256" key="12">
    <source>
        <dbReference type="ARBA" id="ARBA00022723"/>
    </source>
</evidence>
<evidence type="ECO:0000313" key="26">
    <source>
        <dbReference type="EnsemblMetazoa" id="XP_031779566"/>
    </source>
</evidence>
<evidence type="ECO:0000256" key="25">
    <source>
        <dbReference type="SAM" id="SignalP"/>
    </source>
</evidence>
<dbReference type="Gene3D" id="1.10.630.10">
    <property type="entry name" value="Cytochrome P450"/>
    <property type="match status" value="1"/>
</dbReference>
<dbReference type="PRINTS" id="PR00463">
    <property type="entry name" value="EP450I"/>
</dbReference>
<dbReference type="OrthoDB" id="3934656at2759"/>
<comment type="cofactor">
    <cofactor evidence="1">
        <name>heme</name>
        <dbReference type="ChEBI" id="CHEBI:30413"/>
    </cofactor>
</comment>
<keyword evidence="12" id="KW-0479">Metal-binding</keyword>
<name>A0A7M7Q0L0_NASVI</name>
<dbReference type="SMR" id="A0A7M7Q0L0"/>
<keyword evidence="16" id="KW-0492">Microsome</keyword>
<dbReference type="PROSITE" id="PS00131">
    <property type="entry name" value="CARBOXYPEPT_SER_SER"/>
    <property type="match status" value="1"/>
</dbReference>
<dbReference type="SUPFAM" id="SSF48264">
    <property type="entry name" value="Cytochrome P450"/>
    <property type="match status" value="1"/>
</dbReference>
<dbReference type="FunFam" id="3.40.50.1820:FF:000075">
    <property type="entry name" value="Carboxypeptidase"/>
    <property type="match status" value="1"/>
</dbReference>
<evidence type="ECO:0000256" key="3">
    <source>
        <dbReference type="ARBA" id="ARBA00004174"/>
    </source>
</evidence>
<dbReference type="InterPro" id="IPR002401">
    <property type="entry name" value="Cyt_P450_E_grp-I"/>
</dbReference>
<dbReference type="GO" id="GO:0004185">
    <property type="term" value="F:serine-type carboxypeptidase activity"/>
    <property type="evidence" value="ECO:0007669"/>
    <property type="project" value="InterPro"/>
</dbReference>
<sequence>MMPVEVLLLLILVIVLIVAELVHQSSLRRRKSPPGPFPWPLVGNMKELRELSVKLGGQHKALVELSQRYGSPVISLKLGRTTTIVVNGSEGIQTVLGSEEFDGRPWNFFIKLRNMGKKKGITMNDGPEWREIRSWFVRSMRSIGFARREMSEFIGVELEQILKNIGKGGVRQIKRIIEPAIINVLWTLATGKRFDEDRLQSFMKLMERRAQAFDMTGGLISAYPWIRHIAPEYSGYNLLVTVNNEFRAVLMETIEEHKKNFVPGSEADLIDMFLNEMYAGKGPQAGFDEDQLVIILLDILLAGLNITSTTLQFLFLNVLINQDSQRRLHEEIDSVIGLDKLPEFSDKSKLPYVEAVILESQRVTPVVPIIGPRRVLRDTKLLDYDIPCESFVIMNLYSMHSDPKLYPEPRSFKPERFLSNGTRIKDDNLIVFGRVQAKVGVGSGEQEWGYTTVRAGAHMFWWLYFTTDKQVSSFYEKPLVIWLQGGPGGSSTGYGNFEELGPYDVNLNYRNYTWVKDYNVLFIDNPVGTGFSYADNTNAFATTNAQIAADLLEVMRDFYKRQPEFRKVPVYITSESYGGKMAAEFAYVWYKAQKSGSIESNLKGVGLGDSWISPIDSVLTWAPFLLQTGMVDTEGYEEIQKWAQKTKDAVDGGEWSTATSLWGQTENVIIRITGNIDFYNILTKVHGGYKRQPKFRDAKSATRALFRATVERDDASLDRLMNGHVKNALNLTKTWGGQRGPVFSLLYEDFMKPVTEVVEQLLNETDLKVFVYTGQLDLIVDTPGTLLWVERLNWKNAKQWQTSKRTPVVVDGIIEGYRKVYKNLYFYWINRAGHMVPADNPAGTAALLKDLTEN</sequence>
<keyword evidence="10" id="KW-0121">Carboxypeptidase</keyword>
<dbReference type="InterPro" id="IPR001128">
    <property type="entry name" value="Cyt_P450"/>
</dbReference>
<dbReference type="InParanoid" id="A0A7M7Q0L0"/>
<dbReference type="InterPro" id="IPR001563">
    <property type="entry name" value="Peptidase_S10"/>
</dbReference>
<evidence type="ECO:0000256" key="6">
    <source>
        <dbReference type="ARBA" id="ARBA00009431"/>
    </source>
</evidence>
<evidence type="ECO:0000256" key="2">
    <source>
        <dbReference type="ARBA" id="ARBA00003690"/>
    </source>
</evidence>
<evidence type="ECO:0000256" key="18">
    <source>
        <dbReference type="ARBA" id="ARBA00023004"/>
    </source>
</evidence>
<evidence type="ECO:0000256" key="16">
    <source>
        <dbReference type="ARBA" id="ARBA00022848"/>
    </source>
</evidence>
<dbReference type="PANTHER" id="PTHR24300">
    <property type="entry name" value="CYTOCHROME P450 508A4-RELATED"/>
    <property type="match status" value="1"/>
</dbReference>
<dbReference type="InterPro" id="IPR050182">
    <property type="entry name" value="Cytochrome_P450_fam2"/>
</dbReference>
<dbReference type="Proteomes" id="UP000002358">
    <property type="component" value="Chromosome 1"/>
</dbReference>
<dbReference type="Pfam" id="PF00450">
    <property type="entry name" value="Peptidase_S10"/>
    <property type="match status" value="1"/>
</dbReference>
<evidence type="ECO:0000256" key="8">
    <source>
        <dbReference type="ARBA" id="ARBA00022525"/>
    </source>
</evidence>
<evidence type="ECO:0000313" key="27">
    <source>
        <dbReference type="Proteomes" id="UP000002358"/>
    </source>
</evidence>
<keyword evidence="20" id="KW-0472">Membrane</keyword>
<dbReference type="GeneID" id="100121833"/>